<dbReference type="EMBL" id="BMVP01000002">
    <property type="protein sequence ID" value="GHB46541.1"/>
    <property type="molecule type" value="Genomic_DNA"/>
</dbReference>
<protein>
    <submittedName>
        <fullName evidence="2">Glycerophosphoryl diester phosphodiesterase</fullName>
    </submittedName>
</protein>
<dbReference type="RefSeq" id="WP_190183224.1">
    <property type="nucleotide sequence ID" value="NZ_BMVP01000002.1"/>
</dbReference>
<evidence type="ECO:0000259" key="1">
    <source>
        <dbReference type="PROSITE" id="PS51704"/>
    </source>
</evidence>
<evidence type="ECO:0000313" key="2">
    <source>
        <dbReference type="EMBL" id="GHB46541.1"/>
    </source>
</evidence>
<keyword evidence="3" id="KW-1185">Reference proteome</keyword>
<comment type="caution">
    <text evidence="2">The sequence shown here is derived from an EMBL/GenBank/DDBJ whole genome shotgun (WGS) entry which is preliminary data.</text>
</comment>
<accession>A0ABQ3EMH4</accession>
<dbReference type="Gene3D" id="3.20.20.190">
    <property type="entry name" value="Phosphatidylinositol (PI) phosphodiesterase"/>
    <property type="match status" value="1"/>
</dbReference>
<sequence length="265" mass="29384">MTVTSPLRTGRTIRVIAHRGASFEHPEHTLAAYRQAIADGADALECDVRLSADGRLVCVHDRRVERTSDGRGVVSAMTYEELAALDFGRWKGEEHRGAQVLLFEDLLKEALAAGRPVGLAVETKHPTRAGGRLEAELVRVLKEHGLADGRDGLIEVMSFSRTALTRLHRLAPGLPAVYLIERPLRPLRPPYATHAGPGIDLVRRDPGLVGRLKAKGLGVRVWTVDEPEDVELCLRLGVDTLITNRPREVRALVERPERPERRRGR</sequence>
<dbReference type="Pfam" id="PF03009">
    <property type="entry name" value="GDPD"/>
    <property type="match status" value="1"/>
</dbReference>
<gene>
    <name evidence="2" type="ORF">GCM10010347_15200</name>
</gene>
<dbReference type="InterPro" id="IPR030395">
    <property type="entry name" value="GP_PDE_dom"/>
</dbReference>
<organism evidence="2 3">
    <name type="scientific">Streptomyces cirratus</name>
    <dbReference type="NCBI Taxonomy" id="68187"/>
    <lineage>
        <taxon>Bacteria</taxon>
        <taxon>Bacillati</taxon>
        <taxon>Actinomycetota</taxon>
        <taxon>Actinomycetes</taxon>
        <taxon>Kitasatosporales</taxon>
        <taxon>Streptomycetaceae</taxon>
        <taxon>Streptomyces</taxon>
    </lineage>
</organism>
<feature type="domain" description="GP-PDE" evidence="1">
    <location>
        <begin position="13"/>
        <end position="253"/>
    </location>
</feature>
<dbReference type="PANTHER" id="PTHR46211:SF13">
    <property type="entry name" value="GLYCEROPHOSPHODIESTER PHOSPHODIESTERASE 1-RELATED"/>
    <property type="match status" value="1"/>
</dbReference>
<dbReference type="Proteomes" id="UP000642673">
    <property type="component" value="Unassembled WGS sequence"/>
</dbReference>
<reference evidence="3" key="1">
    <citation type="journal article" date="2019" name="Int. J. Syst. Evol. Microbiol.">
        <title>The Global Catalogue of Microorganisms (GCM) 10K type strain sequencing project: providing services to taxonomists for standard genome sequencing and annotation.</title>
        <authorList>
            <consortium name="The Broad Institute Genomics Platform"/>
            <consortium name="The Broad Institute Genome Sequencing Center for Infectious Disease"/>
            <person name="Wu L."/>
            <person name="Ma J."/>
        </authorList>
    </citation>
    <scope>NUCLEOTIDE SEQUENCE [LARGE SCALE GENOMIC DNA]</scope>
    <source>
        <strain evidence="3">JCM 4738</strain>
    </source>
</reference>
<dbReference type="SUPFAM" id="SSF51695">
    <property type="entry name" value="PLC-like phosphodiesterases"/>
    <property type="match status" value="1"/>
</dbReference>
<proteinExistence type="predicted"/>
<name>A0ABQ3EMH4_9ACTN</name>
<dbReference type="PANTHER" id="PTHR46211">
    <property type="entry name" value="GLYCEROPHOSPHORYL DIESTER PHOSPHODIESTERASE"/>
    <property type="match status" value="1"/>
</dbReference>
<dbReference type="PROSITE" id="PS51704">
    <property type="entry name" value="GP_PDE"/>
    <property type="match status" value="1"/>
</dbReference>
<evidence type="ECO:0000313" key="3">
    <source>
        <dbReference type="Proteomes" id="UP000642673"/>
    </source>
</evidence>
<dbReference type="InterPro" id="IPR017946">
    <property type="entry name" value="PLC-like_Pdiesterase_TIM-brl"/>
</dbReference>